<dbReference type="AlphaFoldDB" id="A0A8S2CUR6"/>
<comment type="caution">
    <text evidence="2">The sequence shown here is derived from an EMBL/GenBank/DDBJ whole genome shotgun (WGS) entry which is preliminary data.</text>
</comment>
<reference evidence="2" key="1">
    <citation type="submission" date="2021-02" db="EMBL/GenBank/DDBJ databases">
        <authorList>
            <person name="Nowell W R."/>
        </authorList>
    </citation>
    <scope>NUCLEOTIDE SEQUENCE</scope>
</reference>
<organism evidence="2 4">
    <name type="scientific">Didymodactylos carnosus</name>
    <dbReference type="NCBI Taxonomy" id="1234261"/>
    <lineage>
        <taxon>Eukaryota</taxon>
        <taxon>Metazoa</taxon>
        <taxon>Spiralia</taxon>
        <taxon>Gnathifera</taxon>
        <taxon>Rotifera</taxon>
        <taxon>Eurotatoria</taxon>
        <taxon>Bdelloidea</taxon>
        <taxon>Philodinida</taxon>
        <taxon>Philodinidae</taxon>
        <taxon>Didymodactylos</taxon>
    </lineage>
</organism>
<dbReference type="Proteomes" id="UP000682733">
    <property type="component" value="Unassembled WGS sequence"/>
</dbReference>
<protein>
    <submittedName>
        <fullName evidence="2">Uncharacterized protein</fullName>
    </submittedName>
</protein>
<feature type="compositionally biased region" description="Polar residues" evidence="1">
    <location>
        <begin position="236"/>
        <end position="253"/>
    </location>
</feature>
<evidence type="ECO:0000313" key="3">
    <source>
        <dbReference type="EMBL" id="CAF3592940.1"/>
    </source>
</evidence>
<feature type="region of interest" description="Disordered" evidence="1">
    <location>
        <begin position="224"/>
        <end position="260"/>
    </location>
</feature>
<evidence type="ECO:0000313" key="4">
    <source>
        <dbReference type="Proteomes" id="UP000677228"/>
    </source>
</evidence>
<dbReference type="EMBL" id="CAJOBA010001386">
    <property type="protein sequence ID" value="CAF3592940.1"/>
    <property type="molecule type" value="Genomic_DNA"/>
</dbReference>
<dbReference type="EMBL" id="CAJNOK010001386">
    <property type="protein sequence ID" value="CAF0809130.1"/>
    <property type="molecule type" value="Genomic_DNA"/>
</dbReference>
<sequence length="449" mass="52811">MLSLEAVLLFKEENILPVSTLKDNELTYLNVKNTFDNNQLLYLPTITSSNIFDSMCQKNSAKPCFLIVGDNNYFDQYHSYLIPLAKQLYLQYDCHLSFIDRNKQMPLSKVLLDRNHIINEKLMIFVIRRWLDNTIEIVNTNILFDHSTLSKIQKNNKILLDIETNLKLYLNSKWNNVRKSILPSIFDIEDKTENILRSTLNVIDSKWNYWVERNALMRSLFDRTEKRQQKHRRDSTTSGNDTEEQQNQNSSPASDIKRTSYEKMSTSVQPTINFEEFDKQFLQRYLSPTSSNVIVVLLICDKPSDLFITHFRRQALEIKDSRLVYTILYRSHSPIWLDLLRENIEDSNYRNLMTFAQSTVIALYLRRRYFVPYLSFQTIKHRNSLTDDDTDETQTAFLGFDNNEKTRTSSSSSSSSSSDNSFSDFLSLLLDGIIRSPIYVKEWPLRFKE</sequence>
<accession>A0A8S2CUR6</accession>
<proteinExistence type="predicted"/>
<evidence type="ECO:0000313" key="2">
    <source>
        <dbReference type="EMBL" id="CAF0809130.1"/>
    </source>
</evidence>
<name>A0A8S2CUR6_9BILA</name>
<evidence type="ECO:0000256" key="1">
    <source>
        <dbReference type="SAM" id="MobiDB-lite"/>
    </source>
</evidence>
<dbReference type="Proteomes" id="UP000677228">
    <property type="component" value="Unassembled WGS sequence"/>
</dbReference>
<gene>
    <name evidence="2" type="ORF">OVA965_LOCUS5055</name>
    <name evidence="3" type="ORF">TMI583_LOCUS5053</name>
</gene>